<dbReference type="AlphaFoldDB" id="A0AAW3FD87"/>
<sequence>MKKIFFLHTLLPLFAGTFALTVASCADETLGDNANNGDNDAVVHFEINDAQEEILSRGGVLTRAANGSSQSQQELMGRKLEAQNAAGLDVCLIETTVEGVNPVKVDAGTRANIVNRMSLGDFSTTGIRGTAVSNINENWFNSAKTKNSGELYTPIRWSWYKPFGRFYAAYPESNIAYPDASGNVTVEFTTNPDVRQQVDFMTACSGDVQYATRFQAPRTSLNFRHALTAIRFAVGQNLSFDKTIKEITLKNVLLKSKYIISNKYDGTGAQWVSTGYNTRGDVKLDNLNYRTNENPNSIIRDVTKYPAGGRFENLKDNYTFYLIPQELTNKVTAVITFSDNTSISIPLKGSWEQGTTRTYKLSEKTSTWTYTLEATSPEAVAYNRTTSGNYGITSYRTAPDGTKKPIAWKITGYSEDNGATWTMNKPAWLRSLTKESGNGGTAAEQGVATLSNDVIDLAAKRNKELQDATPLGSATNPYNLSNNTGADAVQNTANCYVISAPGYYSIPLVYGNAIKNGVTNASAYKSSAPVTNVTFGSPAATKDVILHTLVAHDGSPISDPWIEKTNNKVFNGINGAEVVWADGANLVTLPSAPIYRDASGNAFVKFEVTKANLKSGNAVIAVKKGNTILWSWHLWFAPKNALTKIPVTNKQGKVFNFTEETLGWKPTAWKGTSYSAPRTVKIRVEQAIGNGGNKQEAVVTITQNDGVEKNEGSANMYQWGRKDPFPGTNTILGQGSIKQNAGDQIYMQNIIQNPGYFYITGTNGAGVINANAGLTKYYYFYNLWSINNRTASNLNQVNSTPVVKTIYDPSPVGFCVPSNAAFTGFTANGLNEGTMNVNGTNDQAAYTANYGHVFWTNSSKNASIRFPAFGYRDSENGAWFYGGRIGDYWSADPNDVNNGCVMGIQVDKVYPLYRNVRTYGFAVRPVAE</sequence>
<protein>
    <recommendedName>
        <fullName evidence="4">Fimbrillin family protein</fullName>
    </recommendedName>
</protein>
<name>A0AAW3FD87_9BACT</name>
<evidence type="ECO:0008006" key="4">
    <source>
        <dbReference type="Google" id="ProtNLM"/>
    </source>
</evidence>
<evidence type="ECO:0000256" key="1">
    <source>
        <dbReference type="SAM" id="SignalP"/>
    </source>
</evidence>
<feature type="chain" id="PRO_5043878965" description="Fimbrillin family protein" evidence="1">
    <location>
        <begin position="27"/>
        <end position="928"/>
    </location>
</feature>
<evidence type="ECO:0000313" key="2">
    <source>
        <dbReference type="EMBL" id="KGF24497.1"/>
    </source>
</evidence>
<feature type="signal peptide" evidence="1">
    <location>
        <begin position="1"/>
        <end position="26"/>
    </location>
</feature>
<dbReference type="Proteomes" id="UP000029533">
    <property type="component" value="Unassembled WGS sequence"/>
</dbReference>
<dbReference type="PROSITE" id="PS51257">
    <property type="entry name" value="PROKAR_LIPOPROTEIN"/>
    <property type="match status" value="1"/>
</dbReference>
<dbReference type="EMBL" id="JRNJ01000106">
    <property type="protein sequence ID" value="KGF24497.1"/>
    <property type="molecule type" value="Genomic_DNA"/>
</dbReference>
<gene>
    <name evidence="2" type="ORF">HMPREF2132_12395</name>
</gene>
<comment type="caution">
    <text evidence="2">The sequence shown here is derived from an EMBL/GenBank/DDBJ whole genome shotgun (WGS) entry which is preliminary data.</text>
</comment>
<accession>A0AAW3FD87</accession>
<keyword evidence="1" id="KW-0732">Signal</keyword>
<organism evidence="2 3">
    <name type="scientific">Prevotella histicola JCM 15637 = DNF00424</name>
    <dbReference type="NCBI Taxonomy" id="1236504"/>
    <lineage>
        <taxon>Bacteria</taxon>
        <taxon>Pseudomonadati</taxon>
        <taxon>Bacteroidota</taxon>
        <taxon>Bacteroidia</taxon>
        <taxon>Bacteroidales</taxon>
        <taxon>Prevotellaceae</taxon>
        <taxon>Prevotella</taxon>
    </lineage>
</organism>
<proteinExistence type="predicted"/>
<evidence type="ECO:0000313" key="3">
    <source>
        <dbReference type="Proteomes" id="UP000029533"/>
    </source>
</evidence>
<dbReference type="RefSeq" id="WP_036871419.1">
    <property type="nucleotide sequence ID" value="NZ_JRNJ01000106.1"/>
</dbReference>
<reference evidence="2 3" key="1">
    <citation type="submission" date="2014-07" db="EMBL/GenBank/DDBJ databases">
        <authorList>
            <person name="McCorrison J."/>
            <person name="Sanka R."/>
            <person name="Torralba M."/>
            <person name="Gillis M."/>
            <person name="Haft D.H."/>
            <person name="Methe B."/>
            <person name="Sutton G."/>
            <person name="Nelson K.E."/>
        </authorList>
    </citation>
    <scope>NUCLEOTIDE SEQUENCE [LARGE SCALE GENOMIC DNA]</scope>
    <source>
        <strain evidence="2 3">DNF00424</strain>
    </source>
</reference>